<evidence type="ECO:0000256" key="4">
    <source>
        <dbReference type="ARBA" id="ARBA00015108"/>
    </source>
</evidence>
<comment type="caution">
    <text evidence="10">The sequence shown here is derived from an EMBL/GenBank/DDBJ whole genome shotgun (WGS) entry which is preliminary data.</text>
</comment>
<organism evidence="10 11">
    <name type="scientific">Pseudocercospora eumusae</name>
    <dbReference type="NCBI Taxonomy" id="321146"/>
    <lineage>
        <taxon>Eukaryota</taxon>
        <taxon>Fungi</taxon>
        <taxon>Dikarya</taxon>
        <taxon>Ascomycota</taxon>
        <taxon>Pezizomycotina</taxon>
        <taxon>Dothideomycetes</taxon>
        <taxon>Dothideomycetidae</taxon>
        <taxon>Mycosphaerellales</taxon>
        <taxon>Mycosphaerellaceae</taxon>
        <taxon>Pseudocercospora</taxon>
    </lineage>
</organism>
<dbReference type="InterPro" id="IPR050435">
    <property type="entry name" value="MZM1/LYRM7"/>
</dbReference>
<keyword evidence="6" id="KW-0496">Mitochondrion</keyword>
<dbReference type="Proteomes" id="UP000070133">
    <property type="component" value="Unassembled WGS sequence"/>
</dbReference>
<evidence type="ECO:0000256" key="3">
    <source>
        <dbReference type="ARBA" id="ARBA00011589"/>
    </source>
</evidence>
<dbReference type="GO" id="GO:0005759">
    <property type="term" value="C:mitochondrial matrix"/>
    <property type="evidence" value="ECO:0007669"/>
    <property type="project" value="UniProtKB-SubCell"/>
</dbReference>
<comment type="subunit">
    <text evidence="3">Interacts with RIP1.</text>
</comment>
<dbReference type="GO" id="GO:0034551">
    <property type="term" value="P:mitochondrial respiratory chain complex III assembly"/>
    <property type="evidence" value="ECO:0007669"/>
    <property type="project" value="InterPro"/>
</dbReference>
<dbReference type="OrthoDB" id="529194at2759"/>
<comment type="similarity">
    <text evidence="2">Belongs to the complex I LYR family. MZM1 subfamily.</text>
</comment>
<evidence type="ECO:0000313" key="10">
    <source>
        <dbReference type="EMBL" id="KXT05530.1"/>
    </source>
</evidence>
<evidence type="ECO:0000313" key="11">
    <source>
        <dbReference type="Proteomes" id="UP000070133"/>
    </source>
</evidence>
<dbReference type="PANTHER" id="PTHR46749:SF1">
    <property type="entry name" value="COMPLEX III ASSEMBLY FACTOR LYRM7"/>
    <property type="match status" value="1"/>
</dbReference>
<name>A0A139HSU6_9PEZI</name>
<comment type="function">
    <text evidence="8">Assembly factor required for Rieske Fe-S protein RIP1 incorporation into the cytochrome b-c1 (CIII) complex. Functions as a chaperone, binding to this subunit within the mitochondrial matrix and stabilizing it prior to its translocation and insertion into the late CIII dimeric intermediate within the mitochondrial inner membrane. Modulates the mitochondrial matrix zinc pool.</text>
</comment>
<dbReference type="AlphaFoldDB" id="A0A139HSU6"/>
<dbReference type="CDD" id="cd20267">
    <property type="entry name" value="Complex1_LYR_LYRM7"/>
    <property type="match status" value="1"/>
</dbReference>
<dbReference type="PANTHER" id="PTHR46749">
    <property type="entry name" value="COMPLEX III ASSEMBLY FACTOR LYRM7"/>
    <property type="match status" value="1"/>
</dbReference>
<accession>A0A139HSU6</accession>
<proteinExistence type="inferred from homology"/>
<dbReference type="EMBL" id="LFZN01000012">
    <property type="protein sequence ID" value="KXT05530.1"/>
    <property type="molecule type" value="Genomic_DNA"/>
</dbReference>
<reference evidence="10 11" key="1">
    <citation type="submission" date="2015-07" db="EMBL/GenBank/DDBJ databases">
        <title>Comparative genomics of the Sigatoka disease complex on banana suggests a link between parallel evolutionary changes in Pseudocercospora fijiensis and Pseudocercospora eumusae and increased virulence on the banana host.</title>
        <authorList>
            <person name="Chang T.-C."/>
            <person name="Salvucci A."/>
            <person name="Crous P.W."/>
            <person name="Stergiopoulos I."/>
        </authorList>
    </citation>
    <scope>NUCLEOTIDE SEQUENCE [LARGE SCALE GENOMIC DNA]</scope>
    <source>
        <strain evidence="10 11">CBS 114824</strain>
    </source>
</reference>
<evidence type="ECO:0000256" key="2">
    <source>
        <dbReference type="ARBA" id="ARBA00009949"/>
    </source>
</evidence>
<dbReference type="InterPro" id="IPR045298">
    <property type="entry name" value="Complex1_LYR_LYRM7"/>
</dbReference>
<comment type="subcellular location">
    <subcellularLocation>
        <location evidence="1">Mitochondrion matrix</location>
    </subcellularLocation>
</comment>
<evidence type="ECO:0000259" key="9">
    <source>
        <dbReference type="Pfam" id="PF05347"/>
    </source>
</evidence>
<evidence type="ECO:0000256" key="7">
    <source>
        <dbReference type="ARBA" id="ARBA00023186"/>
    </source>
</evidence>
<gene>
    <name evidence="10" type="ORF">AC578_3712</name>
</gene>
<sequence length="139" mass="15714">MASRILTPIEIATNRYAVLSTYRHLLRATRIAFNGDMPTLSASRVFARSEFHKNKSLKPDSTEAAQGIEHAQGVTQILRENVVQGKNLGNEKYKLNIHEFTQRLDNEAATTLKGTRKSWKDVKRDSLLGEGEIRMCGER</sequence>
<dbReference type="STRING" id="321146.A0A139HSU6"/>
<keyword evidence="11" id="KW-1185">Reference proteome</keyword>
<evidence type="ECO:0000256" key="8">
    <source>
        <dbReference type="ARBA" id="ARBA00025268"/>
    </source>
</evidence>
<evidence type="ECO:0000256" key="5">
    <source>
        <dbReference type="ARBA" id="ARBA00022946"/>
    </source>
</evidence>
<protein>
    <recommendedName>
        <fullName evidence="4">Mitochondrial zinc maintenance protein 1, mitochondrial</fullName>
    </recommendedName>
</protein>
<dbReference type="InterPro" id="IPR008011">
    <property type="entry name" value="Complex1_LYR_dom"/>
</dbReference>
<dbReference type="GO" id="GO:0044183">
    <property type="term" value="F:protein folding chaperone"/>
    <property type="evidence" value="ECO:0007669"/>
    <property type="project" value="TreeGrafter"/>
</dbReference>
<evidence type="ECO:0000256" key="1">
    <source>
        <dbReference type="ARBA" id="ARBA00004305"/>
    </source>
</evidence>
<keyword evidence="7" id="KW-0143">Chaperone</keyword>
<dbReference type="Pfam" id="PF05347">
    <property type="entry name" value="Complex1_LYR"/>
    <property type="match status" value="1"/>
</dbReference>
<evidence type="ECO:0000256" key="6">
    <source>
        <dbReference type="ARBA" id="ARBA00023128"/>
    </source>
</evidence>
<keyword evidence="5" id="KW-0809">Transit peptide</keyword>
<feature type="domain" description="Complex 1 LYR protein" evidence="9">
    <location>
        <begin position="17"/>
        <end position="72"/>
    </location>
</feature>